<dbReference type="EMBL" id="BIFH01000036">
    <property type="protein sequence ID" value="GCE00061.1"/>
    <property type="molecule type" value="Genomic_DNA"/>
</dbReference>
<dbReference type="OrthoDB" id="4350409at2"/>
<name>A0A401YZQ2_9ACTN</name>
<feature type="transmembrane region" description="Helical" evidence="2">
    <location>
        <begin position="42"/>
        <end position="62"/>
    </location>
</feature>
<keyword evidence="2" id="KW-1133">Transmembrane helix</keyword>
<feature type="compositionally biased region" description="Basic and acidic residues" evidence="1">
    <location>
        <begin position="168"/>
        <end position="177"/>
    </location>
</feature>
<evidence type="ECO:0000313" key="4">
    <source>
        <dbReference type="Proteomes" id="UP000286931"/>
    </source>
</evidence>
<feature type="region of interest" description="Disordered" evidence="1">
    <location>
        <begin position="168"/>
        <end position="235"/>
    </location>
</feature>
<keyword evidence="4" id="KW-1185">Reference proteome</keyword>
<comment type="caution">
    <text evidence="3">The sequence shown here is derived from an EMBL/GenBank/DDBJ whole genome shotgun (WGS) entry which is preliminary data.</text>
</comment>
<accession>A0A401YZQ2</accession>
<dbReference type="RefSeq" id="WP_126641799.1">
    <property type="nucleotide sequence ID" value="NZ_BIFH01000036.1"/>
</dbReference>
<evidence type="ECO:0000256" key="2">
    <source>
        <dbReference type="SAM" id="Phobius"/>
    </source>
</evidence>
<organism evidence="3 4">
    <name type="scientific">Embleya hyalina</name>
    <dbReference type="NCBI Taxonomy" id="516124"/>
    <lineage>
        <taxon>Bacteria</taxon>
        <taxon>Bacillati</taxon>
        <taxon>Actinomycetota</taxon>
        <taxon>Actinomycetes</taxon>
        <taxon>Kitasatosporales</taxon>
        <taxon>Streptomycetaceae</taxon>
        <taxon>Embleya</taxon>
    </lineage>
</organism>
<evidence type="ECO:0000256" key="1">
    <source>
        <dbReference type="SAM" id="MobiDB-lite"/>
    </source>
</evidence>
<proteinExistence type="predicted"/>
<reference evidence="3 4" key="1">
    <citation type="submission" date="2018-12" db="EMBL/GenBank/DDBJ databases">
        <title>Draft genome sequence of Embleya hyalina NBRC 13850T.</title>
        <authorList>
            <person name="Komaki H."/>
            <person name="Hosoyama A."/>
            <person name="Kimura A."/>
            <person name="Ichikawa N."/>
            <person name="Tamura T."/>
        </authorList>
    </citation>
    <scope>NUCLEOTIDE SEQUENCE [LARGE SCALE GENOMIC DNA]</scope>
    <source>
        <strain evidence="3 4">NBRC 13850</strain>
    </source>
</reference>
<feature type="compositionally biased region" description="Low complexity" evidence="1">
    <location>
        <begin position="328"/>
        <end position="338"/>
    </location>
</feature>
<dbReference type="Proteomes" id="UP000286931">
    <property type="component" value="Unassembled WGS sequence"/>
</dbReference>
<feature type="region of interest" description="Disordered" evidence="1">
    <location>
        <begin position="304"/>
        <end position="364"/>
    </location>
</feature>
<protein>
    <submittedName>
        <fullName evidence="3">Uncharacterized protein</fullName>
    </submittedName>
</protein>
<evidence type="ECO:0000313" key="3">
    <source>
        <dbReference type="EMBL" id="GCE00061.1"/>
    </source>
</evidence>
<dbReference type="AlphaFoldDB" id="A0A401YZQ2"/>
<sequence>MGSEEKELAAAMRTSASGLVPPTGLVAGGIARGRRMKLVRRLQVGASAAAVLAVAGTTVLAVSGGDDGGDRHVTGPAGITTEIPAPPTAAAPKARPTLSAPTGLVPVLPPVLLQNLLQRVPQGLVRSGVTGSDVTDKTSAGVHSAGASVSLVLDDSSGPTLFSVSVRQDAEKSDEVHCPPQDGSTKATCTDRRTGNGTQVVERQDWVYPASPDTPENRADGKAGPSGKGPKEWSVRVERPDGVVIEIREITSREEKGPISRETPIFQMDTLRGFALDPVWKVWIPPEVNKIADSSLPVFVRTSSSGAKYEPQPPANTPSGPTGGGTTAGPPTEPFAGTWSEYTRGTVPGSATPSTSTPTSGRRD</sequence>
<keyword evidence="2" id="KW-0472">Membrane</keyword>
<gene>
    <name evidence="3" type="ORF">EHYA_07786</name>
</gene>
<keyword evidence="2" id="KW-0812">Transmembrane</keyword>
<feature type="compositionally biased region" description="Low complexity" evidence="1">
    <location>
        <begin position="345"/>
        <end position="364"/>
    </location>
</feature>